<evidence type="ECO:0000313" key="2">
    <source>
        <dbReference type="Proteomes" id="UP000839052"/>
    </source>
</evidence>
<dbReference type="EMBL" id="OU912926">
    <property type="protein sequence ID" value="CAG9931853.1"/>
    <property type="molecule type" value="Genomic_DNA"/>
</dbReference>
<evidence type="ECO:0008006" key="3">
    <source>
        <dbReference type="Google" id="ProtNLM"/>
    </source>
</evidence>
<protein>
    <recommendedName>
        <fullName evidence="3">Baseplate assembly protein</fullName>
    </recommendedName>
</protein>
<dbReference type="Proteomes" id="UP000839052">
    <property type="component" value="Chromosome"/>
</dbReference>
<proteinExistence type="predicted"/>
<reference evidence="1 2" key="1">
    <citation type="submission" date="2021-10" db="EMBL/GenBank/DDBJ databases">
        <authorList>
            <person name="Koch H."/>
        </authorList>
    </citation>
    <scope>NUCLEOTIDE SEQUENCE [LARGE SCALE GENOMIC DNA]</scope>
    <source>
        <strain evidence="1">6680</strain>
    </source>
</reference>
<keyword evidence="2" id="KW-1185">Reference proteome</keyword>
<accession>A0ABM8YWR8</accession>
<name>A0ABM8YWR8_9PROT</name>
<dbReference type="RefSeq" id="WP_239795897.1">
    <property type="nucleotide sequence ID" value="NZ_OU912926.1"/>
</dbReference>
<dbReference type="NCBIfam" id="TIGR02243">
    <property type="entry name" value="putative baseplate assembly protein"/>
    <property type="match status" value="1"/>
</dbReference>
<sequence>MKYYCCDQRRREVVKLNGTLNGLEYLEVHDSGISGDSTRQLTLFVKFLRVVPATLGKDNFRIEGGERIKSVDIEWVAIANALPASEPPGLVDGLVPLDKFMVIRTKIYGDFSLYTLRLLSGPGNDTPPAGFDPRLSEIEFSFKVQCESDFDCASVTPCPTPPATNPRLDYLAKDYASFRRLMLDRMSVLMPDWNSRNAADIGVTLVEMLAYVGDQLSYQQDAVATEAYLATARKRISLRRHARLVDYRVHEGCNARVWVQLFVNDDGVNIPRGTPLLTRVPNTPERIAPSGDQLRDALANGALVFETVEDTLLYQDHERISFYSWGERECCLPKGATCATLNGHYPNLKAGDVLVFAEEFGPRTGFATDADRAHRWAVRLTDVRLNSDPCGGLFLPVPNNNPLDVTEIRWAEQDALPFPLCLSTITDLDHGATYLGEVSAAYGNIVLADHGRTLTGEDLGAVSASQLTLTSQSDVLSCKRPLLQAVPPRFRPRLAERPLTHALLLTAPPLFGFTTTAAIITALQTRSFTPALHDALQAQGVLLQAGPVVVQGGDGMWSVSDGVSAYRLRLDSGQVQVLPLADAAALITAAEPQRARPAISLASNFQGTPDTWLPRPDLLASDAEASEFVVESEHDGSALLRFGDDYHGKRPDVSTTFSASYRVGNGVAGNIGLESIAHIVSNDARLLRASNPLPARGGSDPEKAEDIRRDAPEAFRTQERAVTPADYAEVTERHPSVQRAAATFRWTGSWYTVFLTVDRKGGGEVDAIYEQTIRDHVERYRMAGYDLEVNGPSYVPLLLEMTVCVKPDYFRADVRAALIRVFSRGWLVDGTPALFHPDNFSFGQAVYLSALYEAAQAIQGVASVVINTFQRLRAPPDPKPMDDGVLTVGRLEIARLDNDPNFPERGVLKLSIGGGK</sequence>
<organism evidence="1 2">
    <name type="scientific">Candidatus Nitrotoga arctica</name>
    <dbReference type="NCBI Taxonomy" id="453162"/>
    <lineage>
        <taxon>Bacteria</taxon>
        <taxon>Pseudomonadati</taxon>
        <taxon>Pseudomonadota</taxon>
        <taxon>Betaproteobacteria</taxon>
        <taxon>Nitrosomonadales</taxon>
        <taxon>Gallionellaceae</taxon>
        <taxon>Candidatus Nitrotoga</taxon>
    </lineage>
</organism>
<dbReference type="InterPro" id="IPR011749">
    <property type="entry name" value="CHP02243"/>
</dbReference>
<evidence type="ECO:0000313" key="1">
    <source>
        <dbReference type="EMBL" id="CAG9931853.1"/>
    </source>
</evidence>
<gene>
    <name evidence="1" type="ORF">NTG6680_0600</name>
</gene>